<comment type="similarity">
    <text evidence="2">Belongs to the transposase mutator family.</text>
</comment>
<evidence type="ECO:0000256" key="1">
    <source>
        <dbReference type="ARBA" id="ARBA00002190"/>
    </source>
</evidence>
<comment type="caution">
    <text evidence="6">The sequence shown here is derived from an EMBL/GenBank/DDBJ whole genome shotgun (WGS) entry which is preliminary data.</text>
</comment>
<dbReference type="HOGENOM" id="CLU_2752305_0_0_5"/>
<evidence type="ECO:0000256" key="4">
    <source>
        <dbReference type="ARBA" id="ARBA00023125"/>
    </source>
</evidence>
<reference evidence="6 7" key="1">
    <citation type="submission" date="2007-10" db="EMBL/GenBank/DDBJ databases">
        <authorList>
            <person name="Wagner-Dobler I."/>
            <person name="Ferriera S."/>
            <person name="Johnson J."/>
            <person name="Kravitz S."/>
            <person name="Beeson K."/>
            <person name="Sutton G."/>
            <person name="Rogers Y.-H."/>
            <person name="Friedman R."/>
            <person name="Frazier M."/>
            <person name="Venter J.C."/>
        </authorList>
    </citation>
    <scope>NUCLEOTIDE SEQUENCE [LARGE SCALE GENOMIC DNA]</scope>
    <source>
        <strain evidence="6 7">DFL-43</strain>
    </source>
</reference>
<keyword evidence="4" id="KW-0238">DNA-binding</keyword>
<dbReference type="eggNOG" id="COG3328">
    <property type="taxonomic scope" value="Bacteria"/>
</dbReference>
<evidence type="ECO:0000256" key="2">
    <source>
        <dbReference type="ARBA" id="ARBA00010961"/>
    </source>
</evidence>
<dbReference type="AlphaFoldDB" id="A9CZU8"/>
<reference evidence="6 7" key="2">
    <citation type="submission" date="2012-06" db="EMBL/GenBank/DDBJ databases">
        <authorList>
            <person name="Fiebig A."/>
        </authorList>
    </citation>
    <scope>NUCLEOTIDE SEQUENCE [LARGE SCALE GENOMIC DNA]</scope>
    <source>
        <strain evidence="6 7">DFL-43</strain>
    </source>
</reference>
<evidence type="ECO:0000313" key="6">
    <source>
        <dbReference type="EMBL" id="EDQ34851.2"/>
    </source>
</evidence>
<keyword evidence="5" id="KW-0233">DNA recombination</keyword>
<dbReference type="InterPro" id="IPR001207">
    <property type="entry name" value="Transposase_mutator"/>
</dbReference>
<gene>
    <name evidence="6" type="ORF">HPDFL43_01600</name>
</gene>
<dbReference type="EMBL" id="ABIA03000002">
    <property type="protein sequence ID" value="EDQ34851.2"/>
    <property type="molecule type" value="Genomic_DNA"/>
</dbReference>
<keyword evidence="3" id="KW-0815">Transposition</keyword>
<proteinExistence type="inferred from homology"/>
<keyword evidence="7" id="KW-1185">Reference proteome</keyword>
<dbReference type="STRING" id="411684.HPDFL43_01600"/>
<comment type="function">
    <text evidence="1">Required for the transposition of the insertion element.</text>
</comment>
<organism evidence="6 7">
    <name type="scientific">Hoeflea phototrophica (strain DSM 17068 / NCIMB 14078 / DFL-43)</name>
    <dbReference type="NCBI Taxonomy" id="411684"/>
    <lineage>
        <taxon>Bacteria</taxon>
        <taxon>Pseudomonadati</taxon>
        <taxon>Pseudomonadota</taxon>
        <taxon>Alphaproteobacteria</taxon>
        <taxon>Hyphomicrobiales</taxon>
        <taxon>Rhizobiaceae</taxon>
        <taxon>Hoeflea</taxon>
    </lineage>
</organism>
<dbReference type="GO" id="GO:0004803">
    <property type="term" value="F:transposase activity"/>
    <property type="evidence" value="ECO:0007669"/>
    <property type="project" value="InterPro"/>
</dbReference>
<name>A9CZU8_HOEPD</name>
<dbReference type="Proteomes" id="UP000004291">
    <property type="component" value="Chromosome"/>
</dbReference>
<evidence type="ECO:0000313" key="7">
    <source>
        <dbReference type="Proteomes" id="UP000004291"/>
    </source>
</evidence>
<dbReference type="GO" id="GO:0006313">
    <property type="term" value="P:DNA transposition"/>
    <property type="evidence" value="ECO:0007669"/>
    <property type="project" value="InterPro"/>
</dbReference>
<protein>
    <submittedName>
        <fullName evidence="6">Transposase, Mutator family</fullName>
    </submittedName>
</protein>
<dbReference type="Pfam" id="PF00872">
    <property type="entry name" value="Transposase_mut"/>
    <property type="match status" value="1"/>
</dbReference>
<evidence type="ECO:0000256" key="5">
    <source>
        <dbReference type="ARBA" id="ARBA00023172"/>
    </source>
</evidence>
<sequence>MRGMEIGTSQAEPIWAEFLRKLTRRGLRSENLAVSDAQVGIKAAFDVGPGFGPPGWGIFQGAYDCQIRFR</sequence>
<accession>A9CZU8</accession>
<evidence type="ECO:0000256" key="3">
    <source>
        <dbReference type="ARBA" id="ARBA00022578"/>
    </source>
</evidence>
<dbReference type="GO" id="GO:0003677">
    <property type="term" value="F:DNA binding"/>
    <property type="evidence" value="ECO:0007669"/>
    <property type="project" value="UniProtKB-KW"/>
</dbReference>